<accession>A0A2I1GDK2</accession>
<keyword evidence="7" id="KW-1185">Reference proteome</keyword>
<dbReference type="AlphaFoldDB" id="A0A2I1GDK2"/>
<organism evidence="6 7">
    <name type="scientific">Rhizophagus irregularis</name>
    <dbReference type="NCBI Taxonomy" id="588596"/>
    <lineage>
        <taxon>Eukaryota</taxon>
        <taxon>Fungi</taxon>
        <taxon>Fungi incertae sedis</taxon>
        <taxon>Mucoromycota</taxon>
        <taxon>Glomeromycotina</taxon>
        <taxon>Glomeromycetes</taxon>
        <taxon>Glomerales</taxon>
        <taxon>Glomeraceae</taxon>
        <taxon>Rhizophagus</taxon>
    </lineage>
</organism>
<dbReference type="FunFam" id="3.30.30.30:FF:000001">
    <property type="entry name" value="heat shock 70 kDa protein-like"/>
    <property type="match status" value="1"/>
</dbReference>
<dbReference type="InterPro" id="IPR013126">
    <property type="entry name" value="Hsp_70_fam"/>
</dbReference>
<dbReference type="GO" id="GO:0140662">
    <property type="term" value="F:ATP-dependent protein folding chaperone"/>
    <property type="evidence" value="ECO:0007669"/>
    <property type="project" value="InterPro"/>
</dbReference>
<dbReference type="Pfam" id="PF00012">
    <property type="entry name" value="HSP70"/>
    <property type="match status" value="1"/>
</dbReference>
<dbReference type="VEuPathDB" id="FungiDB:FUN_004726"/>
<sequence>MSVGIDLGTSYSCVGVWKNGGVKIIAKIPSYVAFTDTKILIGDVAKNKAVINPHNTVFDVHRLIGRNFNDQDVQSDMKHWPFKVINKSGKPYISVRYKCKKTDFTPEEIISMILKKMKETAEDYLGKQIRNAVITVPVYFNDSQRQAIKDAVLIAGLNIFRIINTSSAAAIAYGLDKKTSREQDVLIFDLGGGTCNVSLITIDDEIFEVKAVAGNNHLGGEDFDNRLVNHFVHEFKSKFNKDISSNARAIRRLRSACEHAKRILSTSTQTFIEIDSLFDGIDFYTSLTRTRFEELNQDLFRSIIEPVEKVLRDANIDKSHVDKIVLVGGSTIIPKIQMIISEFFNNKELNKSIPDEAAVYGAVVYGDVLQAAKLSSGDTPEKIQNLLLLDVTPLSLGIETASGIMTPLIKRNTTIPAKRSKFFSTYSDNQSNMLIKVYESERIRTIDNHLIGIFEFTGILPEPRGVPQIEVTFDIDVNGNLNVSAVDKATGKSNKITINNKRRLSKEESERKQMTTILSARDKLISQLASSSIGSIILFPVFSKKWINDYQSENDDDTIGALESIKRFVFNQKYNQNVRLTLPKLFANFLAESESRFYDERDLYQYINTE</sequence>
<dbReference type="InterPro" id="IPR018181">
    <property type="entry name" value="Heat_shock_70_CS"/>
</dbReference>
<dbReference type="EMBL" id="LLXI01000341">
    <property type="protein sequence ID" value="PKY44709.1"/>
    <property type="molecule type" value="Genomic_DNA"/>
</dbReference>
<keyword evidence="6" id="KW-0346">Stress response</keyword>
<evidence type="ECO:0000256" key="2">
    <source>
        <dbReference type="ARBA" id="ARBA00022741"/>
    </source>
</evidence>
<proteinExistence type="inferred from homology"/>
<dbReference type="Gene3D" id="2.60.34.10">
    <property type="entry name" value="Substrate Binding Domain Of DNAk, Chain A, domain 1"/>
    <property type="match status" value="1"/>
</dbReference>
<dbReference type="GO" id="GO:0005524">
    <property type="term" value="F:ATP binding"/>
    <property type="evidence" value="ECO:0007669"/>
    <property type="project" value="UniProtKB-KW"/>
</dbReference>
<keyword evidence="2 5" id="KW-0547">Nucleotide-binding</keyword>
<dbReference type="PRINTS" id="PR00301">
    <property type="entry name" value="HEATSHOCK70"/>
</dbReference>
<dbReference type="PROSITE" id="PS00297">
    <property type="entry name" value="HSP70_1"/>
    <property type="match status" value="1"/>
</dbReference>
<evidence type="ECO:0000313" key="6">
    <source>
        <dbReference type="EMBL" id="PKY44709.1"/>
    </source>
</evidence>
<evidence type="ECO:0000256" key="5">
    <source>
        <dbReference type="RuleBase" id="RU003322"/>
    </source>
</evidence>
<gene>
    <name evidence="6" type="ORF">RhiirA4_459086</name>
</gene>
<dbReference type="Gene3D" id="3.90.640.10">
    <property type="entry name" value="Actin, Chain A, domain 4"/>
    <property type="match status" value="1"/>
</dbReference>
<dbReference type="PROSITE" id="PS00329">
    <property type="entry name" value="HSP70_2"/>
    <property type="match status" value="1"/>
</dbReference>
<dbReference type="SUPFAM" id="SSF100920">
    <property type="entry name" value="Heat shock protein 70kD (HSP70), peptide-binding domain"/>
    <property type="match status" value="1"/>
</dbReference>
<evidence type="ECO:0000313" key="7">
    <source>
        <dbReference type="Proteomes" id="UP000234323"/>
    </source>
</evidence>
<evidence type="ECO:0000256" key="4">
    <source>
        <dbReference type="ARBA" id="ARBA00023186"/>
    </source>
</evidence>
<dbReference type="InterPro" id="IPR043129">
    <property type="entry name" value="ATPase_NBD"/>
</dbReference>
<dbReference type="InterPro" id="IPR029047">
    <property type="entry name" value="HSP70_peptide-bd_sf"/>
</dbReference>
<reference evidence="6 7" key="1">
    <citation type="submission" date="2015-10" db="EMBL/GenBank/DDBJ databases">
        <title>Genome analyses suggest a sexual origin of heterokaryosis in a supposedly ancient asexual fungus.</title>
        <authorList>
            <person name="Ropars J."/>
            <person name="Sedzielewska K."/>
            <person name="Noel J."/>
            <person name="Charron P."/>
            <person name="Farinelli L."/>
            <person name="Marton T."/>
            <person name="Kruger M."/>
            <person name="Pelin A."/>
            <person name="Brachmann A."/>
            <person name="Corradi N."/>
        </authorList>
    </citation>
    <scope>NUCLEOTIDE SEQUENCE [LARGE SCALE GENOMIC DNA]</scope>
    <source>
        <strain evidence="6 7">A4</strain>
    </source>
</reference>
<keyword evidence="3 5" id="KW-0067">ATP-binding</keyword>
<dbReference type="FunFam" id="2.60.34.10:FF:000012">
    <property type="entry name" value="Heat shock 70 kDa protein"/>
    <property type="match status" value="1"/>
</dbReference>
<dbReference type="SUPFAM" id="SSF53067">
    <property type="entry name" value="Actin-like ATPase domain"/>
    <property type="match status" value="2"/>
</dbReference>
<dbReference type="VEuPathDB" id="FungiDB:RhiirFUN_006882"/>
<name>A0A2I1GDK2_9GLOM</name>
<keyword evidence="4" id="KW-0143">Chaperone</keyword>
<dbReference type="FunFam" id="3.90.640.10:FF:000134">
    <property type="entry name" value="Heat shock cognate 71 kDa protein"/>
    <property type="match status" value="1"/>
</dbReference>
<dbReference type="Gene3D" id="3.30.30.30">
    <property type="match status" value="1"/>
</dbReference>
<comment type="caution">
    <text evidence="6">The sequence shown here is derived from an EMBL/GenBank/DDBJ whole genome shotgun (WGS) entry which is preliminary data.</text>
</comment>
<dbReference type="PANTHER" id="PTHR19375">
    <property type="entry name" value="HEAT SHOCK PROTEIN 70KDA"/>
    <property type="match status" value="1"/>
</dbReference>
<dbReference type="VEuPathDB" id="FungiDB:RhiirA1_437952"/>
<evidence type="ECO:0000256" key="3">
    <source>
        <dbReference type="ARBA" id="ARBA00022840"/>
    </source>
</evidence>
<protein>
    <submittedName>
        <fullName evidence="6">Heat shock protein 70</fullName>
    </submittedName>
</protein>
<evidence type="ECO:0000256" key="1">
    <source>
        <dbReference type="ARBA" id="ARBA00007381"/>
    </source>
</evidence>
<dbReference type="Gene3D" id="3.30.420.40">
    <property type="match status" value="2"/>
</dbReference>
<comment type="similarity">
    <text evidence="1 5">Belongs to the heat shock protein 70 family.</text>
</comment>
<dbReference type="Proteomes" id="UP000234323">
    <property type="component" value="Unassembled WGS sequence"/>
</dbReference>